<accession>A0ABS5YP71</accession>
<evidence type="ECO:0008006" key="4">
    <source>
        <dbReference type="Google" id="ProtNLM"/>
    </source>
</evidence>
<keyword evidence="3" id="KW-1185">Reference proteome</keyword>
<evidence type="ECO:0000256" key="1">
    <source>
        <dbReference type="SAM" id="SignalP"/>
    </source>
</evidence>
<feature type="chain" id="PRO_5045836338" description="Secreted protein" evidence="1">
    <location>
        <begin position="28"/>
        <end position="145"/>
    </location>
</feature>
<dbReference type="Proteomes" id="UP001519654">
    <property type="component" value="Unassembled WGS sequence"/>
</dbReference>
<dbReference type="EMBL" id="JAHKKG010000005">
    <property type="protein sequence ID" value="MBU2665225.1"/>
    <property type="molecule type" value="Genomic_DNA"/>
</dbReference>
<comment type="caution">
    <text evidence="2">The sequence shown here is derived from an EMBL/GenBank/DDBJ whole genome shotgun (WGS) entry which is preliminary data.</text>
</comment>
<reference evidence="2 3" key="1">
    <citation type="submission" date="2021-06" db="EMBL/GenBank/DDBJ databases">
        <title>Actinoplanes lichenicola sp. nov., and Actinoplanes ovalisporus sp. nov., isolated from lichen in Thailand.</title>
        <authorList>
            <person name="Saeng-In P."/>
            <person name="Kanchanasin P."/>
            <person name="Yuki M."/>
            <person name="Kudo T."/>
            <person name="Ohkuma M."/>
            <person name="Phongsopitanun W."/>
            <person name="Tanasupawat S."/>
        </authorList>
    </citation>
    <scope>NUCLEOTIDE SEQUENCE [LARGE SCALE GENOMIC DNA]</scope>
    <source>
        <strain evidence="2 3">NBRC 110975</strain>
    </source>
</reference>
<organism evidence="2 3">
    <name type="scientific">Paractinoplanes bogorensis</name>
    <dbReference type="NCBI Taxonomy" id="1610840"/>
    <lineage>
        <taxon>Bacteria</taxon>
        <taxon>Bacillati</taxon>
        <taxon>Actinomycetota</taxon>
        <taxon>Actinomycetes</taxon>
        <taxon>Micromonosporales</taxon>
        <taxon>Micromonosporaceae</taxon>
        <taxon>Paractinoplanes</taxon>
    </lineage>
</organism>
<name>A0ABS5YP71_9ACTN</name>
<sequence>MNRKSIAALAVAVGTVASTAMVNPAGAASVSGCAGAYKIVSVSIKYKGCQHVTSSAGQVLVDGARLNDHGSPVSVSYQFALRDSTAGSVTYGGTWFTQTWPTGSGMTNQSERFACIRGHSIRGLMHVKVNGSTGAWSESPTFTCR</sequence>
<proteinExistence type="predicted"/>
<evidence type="ECO:0000313" key="2">
    <source>
        <dbReference type="EMBL" id="MBU2665225.1"/>
    </source>
</evidence>
<evidence type="ECO:0000313" key="3">
    <source>
        <dbReference type="Proteomes" id="UP001519654"/>
    </source>
</evidence>
<keyword evidence="1" id="KW-0732">Signal</keyword>
<dbReference type="PROSITE" id="PS51257">
    <property type="entry name" value="PROKAR_LIPOPROTEIN"/>
    <property type="match status" value="1"/>
</dbReference>
<dbReference type="RefSeq" id="WP_215788448.1">
    <property type="nucleotide sequence ID" value="NZ_JAHKKG010000005.1"/>
</dbReference>
<feature type="signal peptide" evidence="1">
    <location>
        <begin position="1"/>
        <end position="27"/>
    </location>
</feature>
<protein>
    <recommendedName>
        <fullName evidence="4">Secreted protein</fullName>
    </recommendedName>
</protein>
<gene>
    <name evidence="2" type="ORF">KOI35_17110</name>
</gene>